<evidence type="ECO:0000256" key="10">
    <source>
        <dbReference type="ARBA" id="ARBA00034808"/>
    </source>
</evidence>
<comment type="caution">
    <text evidence="15">The sequence shown here is derived from an EMBL/GenBank/DDBJ whole genome shotgun (WGS) entry which is preliminary data.</text>
</comment>
<evidence type="ECO:0000313" key="15">
    <source>
        <dbReference type="EMBL" id="GAA4266675.1"/>
    </source>
</evidence>
<keyword evidence="4" id="KW-0378">Hydrolase</keyword>
<evidence type="ECO:0000256" key="5">
    <source>
        <dbReference type="ARBA" id="ARBA00022806"/>
    </source>
</evidence>
<dbReference type="PANTHER" id="PTHR13710:SF105">
    <property type="entry name" value="ATP-DEPENDENT DNA HELICASE Q1"/>
    <property type="match status" value="1"/>
</dbReference>
<evidence type="ECO:0000259" key="13">
    <source>
        <dbReference type="PROSITE" id="PS51192"/>
    </source>
</evidence>
<keyword evidence="7" id="KW-0238">DNA-binding</keyword>
<feature type="domain" description="Helicase ATP-binding" evidence="13">
    <location>
        <begin position="33"/>
        <end position="203"/>
    </location>
</feature>
<dbReference type="CDD" id="cd17920">
    <property type="entry name" value="DEXHc_RecQ"/>
    <property type="match status" value="1"/>
</dbReference>
<comment type="similarity">
    <text evidence="1">Belongs to the helicase family. RecQ subfamily.</text>
</comment>
<feature type="domain" description="Helicase C-terminal" evidence="14">
    <location>
        <begin position="231"/>
        <end position="377"/>
    </location>
</feature>
<name>A0ABP8E343_9MICO</name>
<dbReference type="SMART" id="SM00490">
    <property type="entry name" value="HELICc"/>
    <property type="match status" value="1"/>
</dbReference>
<comment type="catalytic activity">
    <reaction evidence="9">
        <text>Couples ATP hydrolysis with the unwinding of duplex DNA by translocating in the 3'-5' direction.</text>
        <dbReference type="EC" id="5.6.2.4"/>
    </reaction>
</comment>
<evidence type="ECO:0000256" key="9">
    <source>
        <dbReference type="ARBA" id="ARBA00034617"/>
    </source>
</evidence>
<dbReference type="PANTHER" id="PTHR13710">
    <property type="entry name" value="DNA HELICASE RECQ FAMILY MEMBER"/>
    <property type="match status" value="1"/>
</dbReference>
<dbReference type="PROSITE" id="PS51192">
    <property type="entry name" value="HELICASE_ATP_BIND_1"/>
    <property type="match status" value="1"/>
</dbReference>
<dbReference type="Pfam" id="PF00270">
    <property type="entry name" value="DEAD"/>
    <property type="match status" value="1"/>
</dbReference>
<evidence type="ECO:0000313" key="16">
    <source>
        <dbReference type="Proteomes" id="UP001501594"/>
    </source>
</evidence>
<dbReference type="NCBIfam" id="TIGR00614">
    <property type="entry name" value="recQ_fam"/>
    <property type="match status" value="1"/>
</dbReference>
<evidence type="ECO:0000256" key="8">
    <source>
        <dbReference type="ARBA" id="ARBA00023235"/>
    </source>
</evidence>
<keyword evidence="5 15" id="KW-0347">Helicase</keyword>
<dbReference type="InterPro" id="IPR036388">
    <property type="entry name" value="WH-like_DNA-bd_sf"/>
</dbReference>
<dbReference type="PROSITE" id="PS51194">
    <property type="entry name" value="HELICASE_CTER"/>
    <property type="match status" value="1"/>
</dbReference>
<dbReference type="InterPro" id="IPR032284">
    <property type="entry name" value="RecQ_Zn-bd"/>
</dbReference>
<dbReference type="InterPro" id="IPR004589">
    <property type="entry name" value="DNA_helicase_ATP-dep_RecQ"/>
</dbReference>
<evidence type="ECO:0000256" key="7">
    <source>
        <dbReference type="ARBA" id="ARBA00023125"/>
    </source>
</evidence>
<protein>
    <recommendedName>
        <fullName evidence="11">ATP-dependent DNA helicase RecQ</fullName>
        <ecNumber evidence="10">5.6.2.4</ecNumber>
    </recommendedName>
    <alternativeName>
        <fullName evidence="12">DNA 3'-5' helicase RecQ</fullName>
    </alternativeName>
</protein>
<dbReference type="Gene3D" id="3.40.50.300">
    <property type="entry name" value="P-loop containing nucleotide triphosphate hydrolases"/>
    <property type="match status" value="2"/>
</dbReference>
<dbReference type="InterPro" id="IPR027417">
    <property type="entry name" value="P-loop_NTPase"/>
</dbReference>
<evidence type="ECO:0000259" key="14">
    <source>
        <dbReference type="PROSITE" id="PS51194"/>
    </source>
</evidence>
<evidence type="ECO:0000256" key="2">
    <source>
        <dbReference type="ARBA" id="ARBA00022723"/>
    </source>
</evidence>
<dbReference type="EMBL" id="BAABAU010000002">
    <property type="protein sequence ID" value="GAA4266675.1"/>
    <property type="molecule type" value="Genomic_DNA"/>
</dbReference>
<evidence type="ECO:0000256" key="1">
    <source>
        <dbReference type="ARBA" id="ARBA00005446"/>
    </source>
</evidence>
<gene>
    <name evidence="15" type="ORF">GCM10022256_22870</name>
</gene>
<evidence type="ECO:0000256" key="6">
    <source>
        <dbReference type="ARBA" id="ARBA00022840"/>
    </source>
</evidence>
<keyword evidence="8" id="KW-0413">Isomerase</keyword>
<dbReference type="InterPro" id="IPR014001">
    <property type="entry name" value="Helicase_ATP-bd"/>
</dbReference>
<keyword evidence="6" id="KW-0067">ATP-binding</keyword>
<sequence length="555" mass="60245">MKNASTDRAAEIARTAAALFEWDDLRPAQFEAVEALLEGRDVVGLMPTGVGKSAIYQVAGAVMERLVVVVSPLIALQADQVAGLVGHPLAPKAIAINSGHTEAENDAGWEQLAAGSVTYVFLAPEQLASDATMDRLRSADVGLLVVDEAHCVSSWGHDFRPDYLHLGEIAEQLGRPPVLALTATGSEPIRDEIIERLRMNDPLVLSRGFDRPNLALSVVRHEEDHEKREAVVRDALSAQVPAIVYVATRRETTVYAAAISAERPDLRVVGYHGGQRSSERGQVHEAFHAGEIDIVVATSAFGMGIDKPDVRTVIHADVPDSLEEYYQEIGRAGRDGSPATAALHYRPEDLALRSFFASGLPGRADLRAVFTTVKAAGRPVGRTAVKDQLSLGKNAVSRLIDLLLEAGALSESRRGFSAVDSMTAEVAAASARDVAETRDRVEKSRIEMMRSFAEHPSRRRHFLLGYFGEDTPESCGNCDNCARVEAGTGQGVEERSDRQDAVPFQIHADVSHRVWGEGTVMSYEADRMTVFFKSEGYKVLALEAVAEHHLLEEVS</sequence>
<dbReference type="Gene3D" id="1.10.10.10">
    <property type="entry name" value="Winged helix-like DNA-binding domain superfamily/Winged helix DNA-binding domain"/>
    <property type="match status" value="1"/>
</dbReference>
<organism evidence="15 16">
    <name type="scientific">Frondihabitans peucedani</name>
    <dbReference type="NCBI Taxonomy" id="598626"/>
    <lineage>
        <taxon>Bacteria</taxon>
        <taxon>Bacillati</taxon>
        <taxon>Actinomycetota</taxon>
        <taxon>Actinomycetes</taxon>
        <taxon>Micrococcales</taxon>
        <taxon>Microbacteriaceae</taxon>
        <taxon>Frondihabitans</taxon>
    </lineage>
</organism>
<reference evidence="16" key="1">
    <citation type="journal article" date="2019" name="Int. J. Syst. Evol. Microbiol.">
        <title>The Global Catalogue of Microorganisms (GCM) 10K type strain sequencing project: providing services to taxonomists for standard genome sequencing and annotation.</title>
        <authorList>
            <consortium name="The Broad Institute Genomics Platform"/>
            <consortium name="The Broad Institute Genome Sequencing Center for Infectious Disease"/>
            <person name="Wu L."/>
            <person name="Ma J."/>
        </authorList>
    </citation>
    <scope>NUCLEOTIDE SEQUENCE [LARGE SCALE GENOMIC DNA]</scope>
    <source>
        <strain evidence="16">JCM 17442</strain>
    </source>
</reference>
<dbReference type="GO" id="GO:0004386">
    <property type="term" value="F:helicase activity"/>
    <property type="evidence" value="ECO:0007669"/>
    <property type="project" value="UniProtKB-KW"/>
</dbReference>
<dbReference type="RefSeq" id="WP_344796259.1">
    <property type="nucleotide sequence ID" value="NZ_BAABAU010000002.1"/>
</dbReference>
<evidence type="ECO:0000256" key="12">
    <source>
        <dbReference type="ARBA" id="ARBA00044550"/>
    </source>
</evidence>
<dbReference type="InterPro" id="IPR011545">
    <property type="entry name" value="DEAD/DEAH_box_helicase_dom"/>
</dbReference>
<dbReference type="EC" id="5.6.2.4" evidence="10"/>
<keyword evidence="16" id="KW-1185">Reference proteome</keyword>
<evidence type="ECO:0000256" key="11">
    <source>
        <dbReference type="ARBA" id="ARBA00044535"/>
    </source>
</evidence>
<proteinExistence type="inferred from homology"/>
<dbReference type="SUPFAM" id="SSF52540">
    <property type="entry name" value="P-loop containing nucleoside triphosphate hydrolases"/>
    <property type="match status" value="1"/>
</dbReference>
<dbReference type="Pfam" id="PF00271">
    <property type="entry name" value="Helicase_C"/>
    <property type="match status" value="1"/>
</dbReference>
<dbReference type="Pfam" id="PF16124">
    <property type="entry name" value="RecQ_Zn_bind"/>
    <property type="match status" value="1"/>
</dbReference>
<accession>A0ABP8E343</accession>
<dbReference type="SMART" id="SM00487">
    <property type="entry name" value="DEXDc"/>
    <property type="match status" value="1"/>
</dbReference>
<keyword evidence="3" id="KW-0547">Nucleotide-binding</keyword>
<evidence type="ECO:0000256" key="4">
    <source>
        <dbReference type="ARBA" id="ARBA00022801"/>
    </source>
</evidence>
<keyword evidence="2" id="KW-0479">Metal-binding</keyword>
<dbReference type="PROSITE" id="PS00690">
    <property type="entry name" value="DEAH_ATP_HELICASE"/>
    <property type="match status" value="1"/>
</dbReference>
<dbReference type="InterPro" id="IPR002464">
    <property type="entry name" value="DNA/RNA_helicase_DEAH_CS"/>
</dbReference>
<evidence type="ECO:0000256" key="3">
    <source>
        <dbReference type="ARBA" id="ARBA00022741"/>
    </source>
</evidence>
<dbReference type="InterPro" id="IPR001650">
    <property type="entry name" value="Helicase_C-like"/>
</dbReference>
<dbReference type="Proteomes" id="UP001501594">
    <property type="component" value="Unassembled WGS sequence"/>
</dbReference>